<protein>
    <submittedName>
        <fullName evidence="7">RNA polymerase sigma factor</fullName>
    </submittedName>
</protein>
<dbReference type="InterPro" id="IPR007627">
    <property type="entry name" value="RNA_pol_sigma70_r2"/>
</dbReference>
<dbReference type="InterPro" id="IPR014284">
    <property type="entry name" value="RNA_pol_sigma-70_dom"/>
</dbReference>
<dbReference type="PANTHER" id="PTHR43133:SF46">
    <property type="entry name" value="RNA POLYMERASE SIGMA-70 FACTOR ECF SUBFAMILY"/>
    <property type="match status" value="1"/>
</dbReference>
<dbReference type="SUPFAM" id="SSF88659">
    <property type="entry name" value="Sigma3 and sigma4 domains of RNA polymerase sigma factors"/>
    <property type="match status" value="1"/>
</dbReference>
<dbReference type="SUPFAM" id="SSF88946">
    <property type="entry name" value="Sigma2 domain of RNA polymerase sigma factors"/>
    <property type="match status" value="1"/>
</dbReference>
<keyword evidence="2" id="KW-0805">Transcription regulation</keyword>
<sequence length="173" mass="20357">MTAKNEIFFKKLFEETHGKAFNFLKALSKDENVAREVVQTSFIKIWKNIEKFKNHPNPQALVYTTVKNVFLDEMRKQNRLNAVLTSIEENEHLNHTIADTGEDSSIAGETFTEVHRAIRKLPERLQRIYTLYQFEELTPLEIADTLQLSITTIRTNIETAKLFLRKELRKYRN</sequence>
<comment type="similarity">
    <text evidence="1">Belongs to the sigma-70 factor family. ECF subfamily.</text>
</comment>
<evidence type="ECO:0000256" key="2">
    <source>
        <dbReference type="ARBA" id="ARBA00023015"/>
    </source>
</evidence>
<name>A0A3N0DR03_SINP1</name>
<gene>
    <name evidence="7" type="ORF">ED312_19860</name>
</gene>
<dbReference type="InterPro" id="IPR013324">
    <property type="entry name" value="RNA_pol_sigma_r3/r4-like"/>
</dbReference>
<dbReference type="NCBIfam" id="TIGR02937">
    <property type="entry name" value="sigma70-ECF"/>
    <property type="match status" value="1"/>
</dbReference>
<dbReference type="GO" id="GO:0006352">
    <property type="term" value="P:DNA-templated transcription initiation"/>
    <property type="evidence" value="ECO:0007669"/>
    <property type="project" value="InterPro"/>
</dbReference>
<reference evidence="7 8" key="1">
    <citation type="submission" date="2018-10" db="EMBL/GenBank/DDBJ databases">
        <title>Sinomicrobium pectinilyticum sp. nov., a pectinase-producing bacterium isolated from alkaline and saline soil, and emended description of the genus Sinomicrobium.</title>
        <authorList>
            <person name="Cheng B."/>
            <person name="Li C."/>
            <person name="Lai Q."/>
            <person name="Du M."/>
            <person name="Shao Z."/>
            <person name="Xu P."/>
            <person name="Yang C."/>
        </authorList>
    </citation>
    <scope>NUCLEOTIDE SEQUENCE [LARGE SCALE GENOMIC DNA]</scope>
    <source>
        <strain evidence="7 8">5DNS001</strain>
    </source>
</reference>
<dbReference type="RefSeq" id="WP_123217777.1">
    <property type="nucleotide sequence ID" value="NZ_RJTM01000138.1"/>
</dbReference>
<comment type="caution">
    <text evidence="7">The sequence shown here is derived from an EMBL/GenBank/DDBJ whole genome shotgun (WGS) entry which is preliminary data.</text>
</comment>
<evidence type="ECO:0000256" key="3">
    <source>
        <dbReference type="ARBA" id="ARBA00023082"/>
    </source>
</evidence>
<keyword evidence="3" id="KW-0731">Sigma factor</keyword>
<organism evidence="7 8">
    <name type="scientific">Sinomicrobium pectinilyticum</name>
    <dbReference type="NCBI Taxonomy" id="1084421"/>
    <lineage>
        <taxon>Bacteria</taxon>
        <taxon>Pseudomonadati</taxon>
        <taxon>Bacteroidota</taxon>
        <taxon>Flavobacteriia</taxon>
        <taxon>Flavobacteriales</taxon>
        <taxon>Flavobacteriaceae</taxon>
        <taxon>Sinomicrobium</taxon>
    </lineage>
</organism>
<feature type="domain" description="RNA polymerase sigma-70 region 2" evidence="5">
    <location>
        <begin position="12"/>
        <end position="79"/>
    </location>
</feature>
<dbReference type="OrthoDB" id="659855at2"/>
<accession>A0A3N0DR03</accession>
<dbReference type="PANTHER" id="PTHR43133">
    <property type="entry name" value="RNA POLYMERASE ECF-TYPE SIGMA FACTO"/>
    <property type="match status" value="1"/>
</dbReference>
<dbReference type="EMBL" id="RJTM01000138">
    <property type="protein sequence ID" value="RNL78057.1"/>
    <property type="molecule type" value="Genomic_DNA"/>
</dbReference>
<dbReference type="Proteomes" id="UP000267469">
    <property type="component" value="Unassembled WGS sequence"/>
</dbReference>
<keyword evidence="4" id="KW-0804">Transcription</keyword>
<evidence type="ECO:0000259" key="6">
    <source>
        <dbReference type="Pfam" id="PF08281"/>
    </source>
</evidence>
<dbReference type="GO" id="GO:0016987">
    <property type="term" value="F:sigma factor activity"/>
    <property type="evidence" value="ECO:0007669"/>
    <property type="project" value="UniProtKB-KW"/>
</dbReference>
<evidence type="ECO:0000313" key="8">
    <source>
        <dbReference type="Proteomes" id="UP000267469"/>
    </source>
</evidence>
<evidence type="ECO:0000259" key="5">
    <source>
        <dbReference type="Pfam" id="PF04542"/>
    </source>
</evidence>
<dbReference type="InterPro" id="IPR013325">
    <property type="entry name" value="RNA_pol_sigma_r2"/>
</dbReference>
<dbReference type="InterPro" id="IPR013249">
    <property type="entry name" value="RNA_pol_sigma70_r4_t2"/>
</dbReference>
<dbReference type="Pfam" id="PF08281">
    <property type="entry name" value="Sigma70_r4_2"/>
    <property type="match status" value="1"/>
</dbReference>
<keyword evidence="8" id="KW-1185">Reference proteome</keyword>
<dbReference type="Pfam" id="PF04542">
    <property type="entry name" value="Sigma70_r2"/>
    <property type="match status" value="1"/>
</dbReference>
<evidence type="ECO:0000313" key="7">
    <source>
        <dbReference type="EMBL" id="RNL78057.1"/>
    </source>
</evidence>
<evidence type="ECO:0000256" key="1">
    <source>
        <dbReference type="ARBA" id="ARBA00010641"/>
    </source>
</evidence>
<dbReference type="InterPro" id="IPR039425">
    <property type="entry name" value="RNA_pol_sigma-70-like"/>
</dbReference>
<dbReference type="AlphaFoldDB" id="A0A3N0DR03"/>
<dbReference type="Gene3D" id="1.10.10.10">
    <property type="entry name" value="Winged helix-like DNA-binding domain superfamily/Winged helix DNA-binding domain"/>
    <property type="match status" value="1"/>
</dbReference>
<dbReference type="GO" id="GO:0003677">
    <property type="term" value="F:DNA binding"/>
    <property type="evidence" value="ECO:0007669"/>
    <property type="project" value="InterPro"/>
</dbReference>
<dbReference type="Gene3D" id="1.10.1740.10">
    <property type="match status" value="1"/>
</dbReference>
<dbReference type="InterPro" id="IPR036388">
    <property type="entry name" value="WH-like_DNA-bd_sf"/>
</dbReference>
<feature type="domain" description="RNA polymerase sigma factor 70 region 4 type 2" evidence="6">
    <location>
        <begin position="113"/>
        <end position="162"/>
    </location>
</feature>
<proteinExistence type="inferred from homology"/>
<evidence type="ECO:0000256" key="4">
    <source>
        <dbReference type="ARBA" id="ARBA00023163"/>
    </source>
</evidence>